<name>A0A9D2FRH5_9FIRM</name>
<feature type="transmembrane region" description="Helical" evidence="1">
    <location>
        <begin position="254"/>
        <end position="279"/>
    </location>
</feature>
<protein>
    <submittedName>
        <fullName evidence="2">ABC transporter permease</fullName>
    </submittedName>
</protein>
<sequence length="370" mass="42278">MIGKGRYGCMRRFLFFGVLLLVFWGQAWIIYQEAESQAWYMSGYYREPVLRADSFEEFLANQKETAGEGLPQAAGWSCREKVSVQGETEKTEKKTARLWSIKGDMSLVFAGSLLEGSFPWQEDENGCLISRGLSLELFGSSRVQGNQVRIQGKVYRVRGVVNGKESFLALPAKGEEKLSGFRLKYGEKDSSGGNAREFFYQMTGNYPEGFFEGNLYSGLARLLFFLPFCPLLAKSFLKIFSAVKREREGWRRGFCIAFLLCAFLGGWVLLLVCSFRFSWDYFPSRWSELSFYPQLIRDKRELMKGLEEFVLCLADDSCREALRHTGFWSAGATLWAGLLPLDFIFSRKAKSLVPKAGIMHRLKEKGYSRK</sequence>
<reference evidence="2" key="1">
    <citation type="journal article" date="2021" name="PeerJ">
        <title>Extensive microbial diversity within the chicken gut microbiome revealed by metagenomics and culture.</title>
        <authorList>
            <person name="Gilroy R."/>
            <person name="Ravi A."/>
            <person name="Getino M."/>
            <person name="Pursley I."/>
            <person name="Horton D.L."/>
            <person name="Alikhan N.F."/>
            <person name="Baker D."/>
            <person name="Gharbi K."/>
            <person name="Hall N."/>
            <person name="Watson M."/>
            <person name="Adriaenssens E.M."/>
            <person name="Foster-Nyarko E."/>
            <person name="Jarju S."/>
            <person name="Secka A."/>
            <person name="Antonio M."/>
            <person name="Oren A."/>
            <person name="Chaudhuri R.R."/>
            <person name="La Ragione R."/>
            <person name="Hildebrand F."/>
            <person name="Pallen M.J."/>
        </authorList>
    </citation>
    <scope>NUCLEOTIDE SEQUENCE</scope>
    <source>
        <strain evidence="2">1068</strain>
    </source>
</reference>
<organism evidence="2 3">
    <name type="scientific">Candidatus Blautia pullicola</name>
    <dbReference type="NCBI Taxonomy" id="2838498"/>
    <lineage>
        <taxon>Bacteria</taxon>
        <taxon>Bacillati</taxon>
        <taxon>Bacillota</taxon>
        <taxon>Clostridia</taxon>
        <taxon>Lachnospirales</taxon>
        <taxon>Lachnospiraceae</taxon>
        <taxon>Blautia</taxon>
    </lineage>
</organism>
<keyword evidence="1" id="KW-1133">Transmembrane helix</keyword>
<feature type="transmembrane region" description="Helical" evidence="1">
    <location>
        <begin position="326"/>
        <end position="345"/>
    </location>
</feature>
<proteinExistence type="predicted"/>
<keyword evidence="1" id="KW-0812">Transmembrane</keyword>
<evidence type="ECO:0000256" key="1">
    <source>
        <dbReference type="SAM" id="Phobius"/>
    </source>
</evidence>
<keyword evidence="1" id="KW-0472">Membrane</keyword>
<feature type="transmembrane region" description="Helical" evidence="1">
    <location>
        <begin position="215"/>
        <end position="233"/>
    </location>
</feature>
<dbReference type="AlphaFoldDB" id="A0A9D2FRH5"/>
<dbReference type="Proteomes" id="UP000824056">
    <property type="component" value="Unassembled WGS sequence"/>
</dbReference>
<accession>A0A9D2FRH5</accession>
<dbReference type="EMBL" id="DXBG01000127">
    <property type="protein sequence ID" value="HIZ65311.1"/>
    <property type="molecule type" value="Genomic_DNA"/>
</dbReference>
<reference evidence="2" key="2">
    <citation type="submission" date="2021-04" db="EMBL/GenBank/DDBJ databases">
        <authorList>
            <person name="Gilroy R."/>
        </authorList>
    </citation>
    <scope>NUCLEOTIDE SEQUENCE</scope>
    <source>
        <strain evidence="2">1068</strain>
    </source>
</reference>
<evidence type="ECO:0000313" key="3">
    <source>
        <dbReference type="Proteomes" id="UP000824056"/>
    </source>
</evidence>
<evidence type="ECO:0000313" key="2">
    <source>
        <dbReference type="EMBL" id="HIZ65311.1"/>
    </source>
</evidence>
<gene>
    <name evidence="2" type="ORF">H9809_05325</name>
</gene>
<comment type="caution">
    <text evidence="2">The sequence shown here is derived from an EMBL/GenBank/DDBJ whole genome shotgun (WGS) entry which is preliminary data.</text>
</comment>